<dbReference type="AlphaFoldDB" id="A0A498C4G1"/>
<accession>A0A498C4G1</accession>
<evidence type="ECO:0000313" key="3">
    <source>
        <dbReference type="Proteomes" id="UP000274786"/>
    </source>
</evidence>
<evidence type="ECO:0000313" key="2">
    <source>
        <dbReference type="EMBL" id="RLK50073.1"/>
    </source>
</evidence>
<dbReference type="EMBL" id="RCDC01000007">
    <property type="protein sequence ID" value="RLK50073.1"/>
    <property type="molecule type" value="Genomic_DNA"/>
</dbReference>
<protein>
    <recommendedName>
        <fullName evidence="4">Transmembrane protein</fullName>
    </recommendedName>
</protein>
<name>A0A498C4G1_9GAMM</name>
<organism evidence="2 3">
    <name type="scientific">Stenotrophomonas rhizophila</name>
    <dbReference type="NCBI Taxonomy" id="216778"/>
    <lineage>
        <taxon>Bacteria</taxon>
        <taxon>Pseudomonadati</taxon>
        <taxon>Pseudomonadota</taxon>
        <taxon>Gammaproteobacteria</taxon>
        <taxon>Lysobacterales</taxon>
        <taxon>Lysobacteraceae</taxon>
        <taxon>Stenotrophomonas</taxon>
    </lineage>
</organism>
<feature type="transmembrane region" description="Helical" evidence="1">
    <location>
        <begin position="62"/>
        <end position="82"/>
    </location>
</feature>
<feature type="transmembrane region" description="Helical" evidence="1">
    <location>
        <begin position="34"/>
        <end position="56"/>
    </location>
</feature>
<feature type="transmembrane region" description="Helical" evidence="1">
    <location>
        <begin position="94"/>
        <end position="113"/>
    </location>
</feature>
<keyword evidence="1" id="KW-0812">Transmembrane</keyword>
<keyword evidence="1" id="KW-0472">Membrane</keyword>
<dbReference type="Proteomes" id="UP000274786">
    <property type="component" value="Unassembled WGS sequence"/>
</dbReference>
<gene>
    <name evidence="2" type="ORF">BCL79_3566</name>
</gene>
<reference evidence="2 3" key="1">
    <citation type="submission" date="2018-10" db="EMBL/GenBank/DDBJ databases">
        <title>Comparative analysis of microorganisms from saline springs in Andes Mountain Range, Colombia.</title>
        <authorList>
            <person name="Rubin E."/>
        </authorList>
    </citation>
    <scope>NUCLEOTIDE SEQUENCE [LARGE SCALE GENOMIC DNA]</scope>
    <source>
        <strain evidence="2 3">USBA GBX 843</strain>
    </source>
</reference>
<keyword evidence="1" id="KW-1133">Transmembrane helix</keyword>
<proteinExistence type="predicted"/>
<sequence length="129" mass="13740">MTIPQYTPANCLEPAVSLTARLLRWTATPMGRRTLFALTAAIVTLMACNPLLAPLLPVVDALGLDVLVLLIGAQAMTLLPWVRLHGGRIARVAARLLLGALTGAIAGFIGGYLRQLVFGTGARWTRARP</sequence>
<evidence type="ECO:0008006" key="4">
    <source>
        <dbReference type="Google" id="ProtNLM"/>
    </source>
</evidence>
<evidence type="ECO:0000256" key="1">
    <source>
        <dbReference type="SAM" id="Phobius"/>
    </source>
</evidence>
<comment type="caution">
    <text evidence="2">The sequence shown here is derived from an EMBL/GenBank/DDBJ whole genome shotgun (WGS) entry which is preliminary data.</text>
</comment>